<gene>
    <name evidence="1" type="ORF">D5366_08805</name>
</gene>
<dbReference type="EMBL" id="CP032485">
    <property type="protein sequence ID" value="QDH25291.1"/>
    <property type="molecule type" value="Genomic_DNA"/>
</dbReference>
<reference evidence="1 2" key="1">
    <citation type="submission" date="2018-09" db="EMBL/GenBank/DDBJ databases">
        <title>The complete genome sequence of Neokomagataea tanensis NBRC 106556(T).</title>
        <authorList>
            <person name="Chua K.-O."/>
            <person name="See-Too W.-S."/>
            <person name="Hong K.-W."/>
            <person name="Yin W.-F."/>
            <person name="Chan K.-G."/>
        </authorList>
    </citation>
    <scope>NUCLEOTIDE SEQUENCE [LARGE SCALE GENOMIC DNA]</scope>
    <source>
        <strain evidence="2">AH13 \ NBRC 106556</strain>
    </source>
</reference>
<sequence length="169" mass="18442">MNHAIHHNTQFSKGNAPESSMKRPLLAAGLTVAFIGMVAYGTHYGPQHALKNGLERFRAALPPGSSFEFSSARPDLLARGAHFTDVTLHVHNVLYRAHELHLGHVTLSSNGEISFTRLDLAQPSIQSAKIDAQANSVHLRGLIIPQIMAQASMPSNSPNWYLTTAMLRT</sequence>
<dbReference type="Proteomes" id="UP000317214">
    <property type="component" value="Chromosome"/>
</dbReference>
<proteinExistence type="predicted"/>
<name>A0A4Y6V9L9_9PROT</name>
<accession>A0A4Y6V9L9</accession>
<keyword evidence="2" id="KW-1185">Reference proteome</keyword>
<dbReference type="KEGG" id="ntn:D5366_08805"/>
<dbReference type="AlphaFoldDB" id="A0A4Y6V9L9"/>
<protein>
    <submittedName>
        <fullName evidence="1">Uncharacterized protein</fullName>
    </submittedName>
</protein>
<evidence type="ECO:0000313" key="2">
    <source>
        <dbReference type="Proteomes" id="UP000317214"/>
    </source>
</evidence>
<organism evidence="1 2">
    <name type="scientific">Neokomagataea tanensis</name>
    <dbReference type="NCBI Taxonomy" id="661191"/>
    <lineage>
        <taxon>Bacteria</taxon>
        <taxon>Pseudomonadati</taxon>
        <taxon>Pseudomonadota</taxon>
        <taxon>Alphaproteobacteria</taxon>
        <taxon>Acetobacterales</taxon>
        <taxon>Acetobacteraceae</taxon>
        <taxon>Neokomagataea</taxon>
    </lineage>
</organism>
<evidence type="ECO:0000313" key="1">
    <source>
        <dbReference type="EMBL" id="QDH25291.1"/>
    </source>
</evidence>